<reference evidence="15 16" key="1">
    <citation type="submission" date="2015-04" db="EMBL/GenBank/DDBJ databases">
        <authorList>
            <person name="Heijne W.H."/>
            <person name="Fedorova N.D."/>
            <person name="Nierman W.C."/>
            <person name="Vollebregt A.W."/>
            <person name="Zhao Z."/>
            <person name="Wu L."/>
            <person name="Kumar M."/>
            <person name="Stam H."/>
            <person name="van den Berg M.A."/>
            <person name="Pel H.J."/>
        </authorList>
    </citation>
    <scope>NUCLEOTIDE SEQUENCE [LARGE SCALE GENOMIC DNA]</scope>
    <source>
        <strain evidence="15 16">CBS 393.64</strain>
    </source>
</reference>
<dbReference type="InterPro" id="IPR008839">
    <property type="entry name" value="MDM33_fungi"/>
</dbReference>
<keyword evidence="5 12" id="KW-0999">Mitochondrion inner membrane</keyword>
<feature type="coiled-coil region" evidence="13">
    <location>
        <begin position="282"/>
        <end position="318"/>
    </location>
</feature>
<dbReference type="OrthoDB" id="5595506at2759"/>
<keyword evidence="9 12" id="KW-0496">Mitochondrion</keyword>
<dbReference type="AlphaFoldDB" id="A0A0F4YNQ5"/>
<evidence type="ECO:0000256" key="11">
    <source>
        <dbReference type="ARBA" id="ARBA00024807"/>
    </source>
</evidence>
<evidence type="ECO:0000256" key="1">
    <source>
        <dbReference type="ARBA" id="ARBA00004448"/>
    </source>
</evidence>
<keyword evidence="8 13" id="KW-0175">Coiled coil</keyword>
<dbReference type="Proteomes" id="UP000053958">
    <property type="component" value="Unassembled WGS sequence"/>
</dbReference>
<sequence>MYGLHAWSNHESRWTAALALEGLNNRRPTLSSSPIRPLPHSFNSTADRRPRGLHRGLASHASGAIAGQAIAPIGRRPGENLPSPSTSPSAGTSVEARLAYQGSPRAGVFNLQEDRSGKDENPLNETNATHNDTNRTEGQPVQPASSSSSGAAVKEEKVEGQHGSQKSLGGREEELPSQEEGRRSQLSKQFTNLMDNLQSNIFIVGQRLNDLTGYSAIEKLKKEIESHEARVREARSVVRKAKEAYSAAINRRSASQREVNELLQRKHAWSPADLERFTSLYRSDHANEVAEAEAQQALAEAEREVEEATAQLNRSILSRYHEEQIWSDKIRRMSTWGTWGLMGVNVLLFLIFQVLVEPWRRRRLVKGFEEKVKEAIENEAAATRAIAAGAVASVSPSVDVAADSPAAAEQVETQLEEIVSNIGLTSDPDTSVPVTTVPAGLPPESVLPGQLSVENVLSPEYWKETVRNLLSDRNVILTQRDLTTVAVQSAAAGAAVMGLLIAVFRPR</sequence>
<keyword evidence="4 12" id="KW-0812">Transmembrane</keyword>
<evidence type="ECO:0000256" key="12">
    <source>
        <dbReference type="RuleBase" id="RU364128"/>
    </source>
</evidence>
<evidence type="ECO:0000256" key="9">
    <source>
        <dbReference type="ARBA" id="ARBA00023128"/>
    </source>
</evidence>
<feature type="compositionally biased region" description="Basic and acidic residues" evidence="14">
    <location>
        <begin position="169"/>
        <end position="183"/>
    </location>
</feature>
<comment type="caution">
    <text evidence="15">The sequence shown here is derived from an EMBL/GenBank/DDBJ whole genome shotgun (WGS) entry which is preliminary data.</text>
</comment>
<keyword evidence="7 12" id="KW-1133">Transmembrane helix</keyword>
<evidence type="ECO:0000256" key="5">
    <source>
        <dbReference type="ARBA" id="ARBA00022792"/>
    </source>
</evidence>
<protein>
    <recommendedName>
        <fullName evidence="12">Sensitive to high expression protein 9, mitochondrial</fullName>
    </recommendedName>
</protein>
<feature type="region of interest" description="Disordered" evidence="14">
    <location>
        <begin position="27"/>
        <end position="53"/>
    </location>
</feature>
<evidence type="ECO:0000256" key="7">
    <source>
        <dbReference type="ARBA" id="ARBA00022989"/>
    </source>
</evidence>
<evidence type="ECO:0000256" key="6">
    <source>
        <dbReference type="ARBA" id="ARBA00022946"/>
    </source>
</evidence>
<dbReference type="PANTHER" id="PTHR31961:SF3">
    <property type="entry name" value="SENSITIVE TO HIGH EXPRESSION PROTEIN 9, MITOCHONDRIAL"/>
    <property type="match status" value="1"/>
</dbReference>
<feature type="transmembrane region" description="Helical" evidence="12">
    <location>
        <begin position="482"/>
        <end position="504"/>
    </location>
</feature>
<dbReference type="EMBL" id="LASV01000308">
    <property type="protein sequence ID" value="KKA19874.1"/>
    <property type="molecule type" value="Genomic_DNA"/>
</dbReference>
<evidence type="ECO:0000313" key="15">
    <source>
        <dbReference type="EMBL" id="KKA19874.1"/>
    </source>
</evidence>
<keyword evidence="16" id="KW-1185">Reference proteome</keyword>
<dbReference type="RefSeq" id="XP_013326486.1">
    <property type="nucleotide sequence ID" value="XM_013471032.1"/>
</dbReference>
<evidence type="ECO:0000256" key="10">
    <source>
        <dbReference type="ARBA" id="ARBA00023136"/>
    </source>
</evidence>
<feature type="compositionally biased region" description="Basic and acidic residues" evidence="14">
    <location>
        <begin position="112"/>
        <end position="121"/>
    </location>
</feature>
<proteinExistence type="inferred from homology"/>
<feature type="coiled-coil region" evidence="13">
    <location>
        <begin position="217"/>
        <end position="244"/>
    </location>
</feature>
<evidence type="ECO:0000256" key="13">
    <source>
        <dbReference type="SAM" id="Coils"/>
    </source>
</evidence>
<keyword evidence="10 12" id="KW-0472">Membrane</keyword>
<comment type="subunit">
    <text evidence="3 12">Homooligomer.</text>
</comment>
<dbReference type="PANTHER" id="PTHR31961">
    <property type="entry name" value="SENSITIVE TO HIGH EXPRESSION PROTEIN 9, MITOCHONDRIAL"/>
    <property type="match status" value="1"/>
</dbReference>
<evidence type="ECO:0000256" key="8">
    <source>
        <dbReference type="ARBA" id="ARBA00023054"/>
    </source>
</evidence>
<evidence type="ECO:0000313" key="16">
    <source>
        <dbReference type="Proteomes" id="UP000053958"/>
    </source>
</evidence>
<feature type="region of interest" description="Disordered" evidence="14">
    <location>
        <begin position="73"/>
        <end position="93"/>
    </location>
</feature>
<evidence type="ECO:0000256" key="14">
    <source>
        <dbReference type="SAM" id="MobiDB-lite"/>
    </source>
</evidence>
<feature type="transmembrane region" description="Helical" evidence="12">
    <location>
        <begin position="336"/>
        <end position="356"/>
    </location>
</feature>
<comment type="subcellular location">
    <subcellularLocation>
        <location evidence="1 12">Mitochondrion inner membrane</location>
        <topology evidence="1 12">Multi-pass membrane protein</topology>
    </subcellularLocation>
</comment>
<dbReference type="GO" id="GO:0005743">
    <property type="term" value="C:mitochondrial inner membrane"/>
    <property type="evidence" value="ECO:0007669"/>
    <property type="project" value="UniProtKB-SubCell"/>
</dbReference>
<gene>
    <name evidence="15" type="ORF">T310_6137</name>
</gene>
<organism evidence="15 16">
    <name type="scientific">Rasamsonia emersonii (strain ATCC 16479 / CBS 393.64 / IMI 116815)</name>
    <dbReference type="NCBI Taxonomy" id="1408163"/>
    <lineage>
        <taxon>Eukaryota</taxon>
        <taxon>Fungi</taxon>
        <taxon>Dikarya</taxon>
        <taxon>Ascomycota</taxon>
        <taxon>Pezizomycotina</taxon>
        <taxon>Eurotiomycetes</taxon>
        <taxon>Eurotiomycetidae</taxon>
        <taxon>Eurotiales</taxon>
        <taxon>Trichocomaceae</taxon>
        <taxon>Rasamsonia</taxon>
    </lineage>
</organism>
<keyword evidence="6 12" id="KW-0809">Transit peptide</keyword>
<evidence type="ECO:0000256" key="3">
    <source>
        <dbReference type="ARBA" id="ARBA00011182"/>
    </source>
</evidence>
<comment type="function">
    <text evidence="11">Required for the maintenance of the structure of the mitochondrial inner membrane. Involved in mitochondrial morphology. Causes growth arrest when highly overexpressed.</text>
</comment>
<evidence type="ECO:0000256" key="2">
    <source>
        <dbReference type="ARBA" id="ARBA00007472"/>
    </source>
</evidence>
<feature type="compositionally biased region" description="Polar residues" evidence="14">
    <location>
        <begin position="123"/>
        <end position="150"/>
    </location>
</feature>
<name>A0A0F4YNQ5_RASE3</name>
<dbReference type="Pfam" id="PF05546">
    <property type="entry name" value="She9_MDM33"/>
    <property type="match status" value="1"/>
</dbReference>
<dbReference type="GeneID" id="25318449"/>
<comment type="similarity">
    <text evidence="2 12">Belongs to the SHE9 family.</text>
</comment>
<evidence type="ECO:0000256" key="4">
    <source>
        <dbReference type="ARBA" id="ARBA00022692"/>
    </source>
</evidence>
<feature type="region of interest" description="Disordered" evidence="14">
    <location>
        <begin position="112"/>
        <end position="185"/>
    </location>
</feature>
<accession>A0A0F4YNQ5</accession>
<dbReference type="GO" id="GO:0007007">
    <property type="term" value="P:inner mitochondrial membrane organization"/>
    <property type="evidence" value="ECO:0007669"/>
    <property type="project" value="TreeGrafter"/>
</dbReference>